<accession>A0AAU9UXY5</accession>
<name>A0AAU9UXY5_EUPED</name>
<feature type="region of interest" description="Disordered" evidence="1">
    <location>
        <begin position="89"/>
        <end position="145"/>
    </location>
</feature>
<feature type="region of interest" description="Disordered" evidence="1">
    <location>
        <begin position="272"/>
        <end position="292"/>
    </location>
</feature>
<protein>
    <submittedName>
        <fullName evidence="2">Uncharacterized protein</fullName>
    </submittedName>
</protein>
<keyword evidence="3" id="KW-1185">Reference proteome</keyword>
<gene>
    <name evidence="2" type="ORF">EEDITHA_LOCUS18415</name>
</gene>
<comment type="caution">
    <text evidence="2">The sequence shown here is derived from an EMBL/GenBank/DDBJ whole genome shotgun (WGS) entry which is preliminary data.</text>
</comment>
<proteinExistence type="predicted"/>
<evidence type="ECO:0000313" key="2">
    <source>
        <dbReference type="EMBL" id="CAH2103977.1"/>
    </source>
</evidence>
<sequence>MTAVKKALAMRQLDSMFGTLTLEGEGRHSPLVSSTIEHDPHCDVHGRCSTPYRSSLYLHSRESTPGYRESISPTNGLIIRRRGSLGIPISPAREIEHPSTFPSTLRRDRYSPSQTPPRRDTPSPTHKYSSKRHSMGSFPNLSRSNIVNYNRRDSLNSAGVRDMKRDYVGSMNSLSRKSSIDTKKSSSDSLDNWHSWDNDRHSSMSSLAHEDRLSCGHNKFNDINKEILRARQRGPFKSVLTDGLPLSLVFAFNGSSGTRAPFSVFPSLSNPRRSALSSSGGCARAVNLPRQQ</sequence>
<dbReference type="EMBL" id="CAKOGL010000026">
    <property type="protein sequence ID" value="CAH2103977.1"/>
    <property type="molecule type" value="Genomic_DNA"/>
</dbReference>
<dbReference type="Proteomes" id="UP001153954">
    <property type="component" value="Unassembled WGS sequence"/>
</dbReference>
<feature type="region of interest" description="Disordered" evidence="1">
    <location>
        <begin position="172"/>
        <end position="194"/>
    </location>
</feature>
<dbReference type="AlphaFoldDB" id="A0AAU9UXY5"/>
<evidence type="ECO:0000313" key="3">
    <source>
        <dbReference type="Proteomes" id="UP001153954"/>
    </source>
</evidence>
<reference evidence="2" key="1">
    <citation type="submission" date="2022-03" db="EMBL/GenBank/DDBJ databases">
        <authorList>
            <person name="Tunstrom K."/>
        </authorList>
    </citation>
    <scope>NUCLEOTIDE SEQUENCE</scope>
</reference>
<organism evidence="2 3">
    <name type="scientific">Euphydryas editha</name>
    <name type="common">Edith's checkerspot</name>
    <dbReference type="NCBI Taxonomy" id="104508"/>
    <lineage>
        <taxon>Eukaryota</taxon>
        <taxon>Metazoa</taxon>
        <taxon>Ecdysozoa</taxon>
        <taxon>Arthropoda</taxon>
        <taxon>Hexapoda</taxon>
        <taxon>Insecta</taxon>
        <taxon>Pterygota</taxon>
        <taxon>Neoptera</taxon>
        <taxon>Endopterygota</taxon>
        <taxon>Lepidoptera</taxon>
        <taxon>Glossata</taxon>
        <taxon>Ditrysia</taxon>
        <taxon>Papilionoidea</taxon>
        <taxon>Nymphalidae</taxon>
        <taxon>Nymphalinae</taxon>
        <taxon>Euphydryas</taxon>
    </lineage>
</organism>
<evidence type="ECO:0000256" key="1">
    <source>
        <dbReference type="SAM" id="MobiDB-lite"/>
    </source>
</evidence>